<dbReference type="VEuPathDB" id="FungiDB:ATEG_05024"/>
<evidence type="ECO:0000256" key="2">
    <source>
        <dbReference type="SAM" id="MobiDB-lite"/>
    </source>
</evidence>
<keyword evidence="4" id="KW-1185">Reference proteome</keyword>
<evidence type="ECO:0000313" key="3">
    <source>
        <dbReference type="EMBL" id="GFF15891.1"/>
    </source>
</evidence>
<proteinExistence type="predicted"/>
<feature type="compositionally biased region" description="Basic and acidic residues" evidence="2">
    <location>
        <begin position="1"/>
        <end position="11"/>
    </location>
</feature>
<comment type="caution">
    <text evidence="3">The sequence shown here is derived from an EMBL/GenBank/DDBJ whole genome shotgun (WGS) entry which is preliminary data.</text>
</comment>
<gene>
    <name evidence="3" type="ORF">ATEIFO6365_0005008100</name>
</gene>
<feature type="coiled-coil region" evidence="1">
    <location>
        <begin position="62"/>
        <end position="89"/>
    </location>
</feature>
<accession>A0A5M3Z0K5</accession>
<feature type="region of interest" description="Disordered" evidence="2">
    <location>
        <begin position="1"/>
        <end position="47"/>
    </location>
</feature>
<feature type="compositionally biased region" description="Acidic residues" evidence="2">
    <location>
        <begin position="32"/>
        <end position="47"/>
    </location>
</feature>
<protein>
    <submittedName>
        <fullName evidence="3">Uncharacterized protein</fullName>
    </submittedName>
</protein>
<evidence type="ECO:0000256" key="1">
    <source>
        <dbReference type="SAM" id="Coils"/>
    </source>
</evidence>
<dbReference type="OrthoDB" id="4526166at2759"/>
<reference evidence="3 4" key="1">
    <citation type="submission" date="2020-01" db="EMBL/GenBank/DDBJ databases">
        <title>Aspergillus terreus IFO 6365 whole genome shotgun sequence.</title>
        <authorList>
            <person name="Kanamasa S."/>
            <person name="Takahashi H."/>
        </authorList>
    </citation>
    <scope>NUCLEOTIDE SEQUENCE [LARGE SCALE GENOMIC DNA]</scope>
    <source>
        <strain evidence="3 4">IFO 6365</strain>
    </source>
</reference>
<evidence type="ECO:0000313" key="4">
    <source>
        <dbReference type="Proteomes" id="UP000452235"/>
    </source>
</evidence>
<keyword evidence="1" id="KW-0175">Coiled coil</keyword>
<dbReference type="AlphaFoldDB" id="A0A5M3Z0K5"/>
<name>A0A5M3Z0K5_ASPTE</name>
<dbReference type="Proteomes" id="UP000452235">
    <property type="component" value="Unassembled WGS sequence"/>
</dbReference>
<sequence length="110" mass="12605">MDLKVENDGGGRDCSSNEEEASDDLHDSASEISEEYVGTDEEEKEWDEDWIVSVSEESDSELDADSEDYDEYEQDLARADSLMEELSLDDTAMSKSVRHRFIEVRRELDV</sequence>
<organism evidence="3 4">
    <name type="scientific">Aspergillus terreus</name>
    <dbReference type="NCBI Taxonomy" id="33178"/>
    <lineage>
        <taxon>Eukaryota</taxon>
        <taxon>Fungi</taxon>
        <taxon>Dikarya</taxon>
        <taxon>Ascomycota</taxon>
        <taxon>Pezizomycotina</taxon>
        <taxon>Eurotiomycetes</taxon>
        <taxon>Eurotiomycetidae</taxon>
        <taxon>Eurotiales</taxon>
        <taxon>Aspergillaceae</taxon>
        <taxon>Aspergillus</taxon>
        <taxon>Aspergillus subgen. Circumdati</taxon>
    </lineage>
</organism>
<dbReference type="EMBL" id="BLJY01000005">
    <property type="protein sequence ID" value="GFF15891.1"/>
    <property type="molecule type" value="Genomic_DNA"/>
</dbReference>